<dbReference type="AlphaFoldDB" id="A0A645CPP1"/>
<feature type="region of interest" description="Disordered" evidence="1">
    <location>
        <begin position="197"/>
        <end position="216"/>
    </location>
</feature>
<protein>
    <submittedName>
        <fullName evidence="2">Uncharacterized protein</fullName>
    </submittedName>
</protein>
<sequence length="216" mass="23794">MLHAILGGTTSSFEGLEPLGGNCVFTLCRNQFRAIDLEQRLSLAHRLTGDIDMQAFDIAFEFGGNCKDAALVWFNPTRGSHNFVEGAQLGGLSTHPELLHFLDTDLDLVGRSRFVVLFVFVDRDIVHPHRVFLGYRRGIGQAHRIAVVEQLAFFLRRLSGGNRCVRTGSLEHRAFAASQPVPPASCDGKRQYPDAQSCTLVHSSSPSNRSISASRT</sequence>
<evidence type="ECO:0000256" key="1">
    <source>
        <dbReference type="SAM" id="MobiDB-lite"/>
    </source>
</evidence>
<accession>A0A645CPP1</accession>
<organism evidence="2">
    <name type="scientific">bioreactor metagenome</name>
    <dbReference type="NCBI Taxonomy" id="1076179"/>
    <lineage>
        <taxon>unclassified sequences</taxon>
        <taxon>metagenomes</taxon>
        <taxon>ecological metagenomes</taxon>
    </lineage>
</organism>
<reference evidence="2" key="1">
    <citation type="submission" date="2019-08" db="EMBL/GenBank/DDBJ databases">
        <authorList>
            <person name="Kucharzyk K."/>
            <person name="Murdoch R.W."/>
            <person name="Higgins S."/>
            <person name="Loffler F."/>
        </authorList>
    </citation>
    <scope>NUCLEOTIDE SEQUENCE</scope>
</reference>
<gene>
    <name evidence="2" type="ORF">SDC9_125892</name>
</gene>
<evidence type="ECO:0000313" key="2">
    <source>
        <dbReference type="EMBL" id="MPM78877.1"/>
    </source>
</evidence>
<proteinExistence type="predicted"/>
<name>A0A645CPP1_9ZZZZ</name>
<feature type="compositionally biased region" description="Low complexity" evidence="1">
    <location>
        <begin position="203"/>
        <end position="216"/>
    </location>
</feature>
<comment type="caution">
    <text evidence="2">The sequence shown here is derived from an EMBL/GenBank/DDBJ whole genome shotgun (WGS) entry which is preliminary data.</text>
</comment>
<dbReference type="EMBL" id="VSSQ01028965">
    <property type="protein sequence ID" value="MPM78877.1"/>
    <property type="molecule type" value="Genomic_DNA"/>
</dbReference>